<dbReference type="PANTHER" id="PTHR10362">
    <property type="entry name" value="HISTIDINE AMMONIA-LYASE"/>
    <property type="match status" value="1"/>
</dbReference>
<accession>A0A917E4R7</accession>
<dbReference type="InterPro" id="IPR008948">
    <property type="entry name" value="L-Aspartase-like"/>
</dbReference>
<keyword evidence="2" id="KW-1185">Reference proteome</keyword>
<dbReference type="Proteomes" id="UP000644699">
    <property type="component" value="Unassembled WGS sequence"/>
</dbReference>
<evidence type="ECO:0000313" key="2">
    <source>
        <dbReference type="Proteomes" id="UP000644699"/>
    </source>
</evidence>
<dbReference type="InterPro" id="IPR024083">
    <property type="entry name" value="Fumarase/histidase_N"/>
</dbReference>
<dbReference type="InterPro" id="IPR001106">
    <property type="entry name" value="Aromatic_Lyase"/>
</dbReference>
<proteinExistence type="predicted"/>
<dbReference type="CDD" id="cd00332">
    <property type="entry name" value="PAL-HAL"/>
    <property type="match status" value="1"/>
</dbReference>
<dbReference type="GO" id="GO:0016841">
    <property type="term" value="F:ammonia-lyase activity"/>
    <property type="evidence" value="ECO:0007669"/>
    <property type="project" value="UniProtKB-ARBA"/>
</dbReference>
<dbReference type="SUPFAM" id="SSF48557">
    <property type="entry name" value="L-aspartase-like"/>
    <property type="match status" value="1"/>
</dbReference>
<reference evidence="1" key="1">
    <citation type="journal article" date="2014" name="Int. J. Syst. Evol. Microbiol.">
        <title>Complete genome sequence of Corynebacterium casei LMG S-19264T (=DSM 44701T), isolated from a smear-ripened cheese.</title>
        <authorList>
            <consortium name="US DOE Joint Genome Institute (JGI-PGF)"/>
            <person name="Walter F."/>
            <person name="Albersmeier A."/>
            <person name="Kalinowski J."/>
            <person name="Ruckert C."/>
        </authorList>
    </citation>
    <scope>NUCLEOTIDE SEQUENCE</scope>
    <source>
        <strain evidence="1">CGMCC 1.15367</strain>
    </source>
</reference>
<dbReference type="Gene3D" id="1.20.200.10">
    <property type="entry name" value="Fumarase/aspartase (Central domain)"/>
    <property type="match status" value="1"/>
</dbReference>
<name>A0A917E4R7_9HYPH</name>
<dbReference type="Pfam" id="PF00221">
    <property type="entry name" value="Lyase_aromatic"/>
    <property type="match status" value="1"/>
</dbReference>
<dbReference type="RefSeq" id="WP_188908726.1">
    <property type="nucleotide sequence ID" value="NZ_BMIQ01000003.1"/>
</dbReference>
<gene>
    <name evidence="1" type="primary">hutH2</name>
    <name evidence="1" type="ORF">GCM10011390_24070</name>
</gene>
<dbReference type="AlphaFoldDB" id="A0A917E4R7"/>
<protein>
    <submittedName>
        <fullName evidence="1">Histidine ammonia-lyase</fullName>
    </submittedName>
</protein>
<comment type="caution">
    <text evidence="1">The sequence shown here is derived from an EMBL/GenBank/DDBJ whole genome shotgun (WGS) entry which is preliminary data.</text>
</comment>
<organism evidence="1 2">
    <name type="scientific">Aureimonas endophytica</name>
    <dbReference type="NCBI Taxonomy" id="2027858"/>
    <lineage>
        <taxon>Bacteria</taxon>
        <taxon>Pseudomonadati</taxon>
        <taxon>Pseudomonadota</taxon>
        <taxon>Alphaproteobacteria</taxon>
        <taxon>Hyphomicrobiales</taxon>
        <taxon>Aurantimonadaceae</taxon>
        <taxon>Aureimonas</taxon>
    </lineage>
</organism>
<evidence type="ECO:0000313" key="1">
    <source>
        <dbReference type="EMBL" id="GGE04286.1"/>
    </source>
</evidence>
<sequence length="507" mass="52332">MNAASETAAAAAIAIDGPLAPSDVAAVARGARLTLSNAARERIAEARRIVVALSDQGIRGYGINTGVGALCDVIVDRPLQQALSRNLLFSHACGLGDPLGREATRAVMAAEINGFAHGASGVRLEVVEALVALLDADILPIVPSRGSVGYLTHAAAIGLVLIGQGEAMARGERISGREAMARIGQAPLVLEAKEGLSLVNGTPCSTGLACLALARFAELLDWADAAAAMTHENLGSQIGTFDEATLALRRSEGLQAVGRRMRRLLAGSALLDARIGQRTQDPLSLRAVPHVHGAARDVLTNAEIVVANELASVTDNPAVAGTVERPLVRSEAHAVAAALALTLDGVATAAAEVAAIAERRIDRLVNPLVSGLPAFLAPEGGIFSGYMIAQYAAAALVAENRRLAQPASLDGGITSALQEDMLLHATPAATKLLAILDNLRDVLAVELLAASQAYELQPIEGRASGTEGLYRRVRALVPAYADDRPMNADIAAMAALLALPAFAGDRS</sequence>
<dbReference type="EMBL" id="BMIQ01000003">
    <property type="protein sequence ID" value="GGE04286.1"/>
    <property type="molecule type" value="Genomic_DNA"/>
</dbReference>
<dbReference type="Gene3D" id="1.10.275.10">
    <property type="entry name" value="Fumarase/aspartase (N-terminal domain)"/>
    <property type="match status" value="1"/>
</dbReference>
<reference evidence="1" key="2">
    <citation type="submission" date="2020-09" db="EMBL/GenBank/DDBJ databases">
        <authorList>
            <person name="Sun Q."/>
            <person name="Zhou Y."/>
        </authorList>
    </citation>
    <scope>NUCLEOTIDE SEQUENCE</scope>
    <source>
        <strain evidence="1">CGMCC 1.15367</strain>
    </source>
</reference>